<name>A0A6C0HP15_9ZZZZ</name>
<dbReference type="EMBL" id="MN739997">
    <property type="protein sequence ID" value="QHT82134.1"/>
    <property type="molecule type" value="Genomic_DNA"/>
</dbReference>
<evidence type="ECO:0000313" key="1">
    <source>
        <dbReference type="EMBL" id="QHT82134.1"/>
    </source>
</evidence>
<evidence type="ECO:0008006" key="2">
    <source>
        <dbReference type="Google" id="ProtNLM"/>
    </source>
</evidence>
<accession>A0A6C0HP15</accession>
<proteinExistence type="predicted"/>
<protein>
    <recommendedName>
        <fullName evidence="2">C2H2-type domain-containing protein</fullName>
    </recommendedName>
</protein>
<reference evidence="1" key="1">
    <citation type="journal article" date="2020" name="Nature">
        <title>Giant virus diversity and host interactions through global metagenomics.</title>
        <authorList>
            <person name="Schulz F."/>
            <person name="Roux S."/>
            <person name="Paez-Espino D."/>
            <person name="Jungbluth S."/>
            <person name="Walsh D.A."/>
            <person name="Denef V.J."/>
            <person name="McMahon K.D."/>
            <person name="Konstantinidis K.T."/>
            <person name="Eloe-Fadrosh E.A."/>
            <person name="Kyrpides N.C."/>
            <person name="Woyke T."/>
        </authorList>
    </citation>
    <scope>NUCLEOTIDE SEQUENCE</scope>
    <source>
        <strain evidence="1">GVMAG-M-3300023184-161</strain>
    </source>
</reference>
<organism evidence="1">
    <name type="scientific">viral metagenome</name>
    <dbReference type="NCBI Taxonomy" id="1070528"/>
    <lineage>
        <taxon>unclassified sequences</taxon>
        <taxon>metagenomes</taxon>
        <taxon>organismal metagenomes</taxon>
    </lineage>
</organism>
<dbReference type="AlphaFoldDB" id="A0A6C0HP15"/>
<sequence>MFIYTTMTTKKSPISRQIFNCINCNYECCKKSDYEKHLSTRKHKNTTNGEKIQQKSRQNLECKCGKVYTHRASLYNHRRSCDAVPLHRVEKHNEPDIIKTMKNEIDKLTNLVIEVSQSNISLHSQMADLYKNSNLHSSGDVINSNNKTFNLNFFLNEQCKDAMNISEFVNTLHIELSDLEDIGNLGYIEGITRLFVNRLKEIDIYKRPLHCSDAKRDIIYVKDENKWEREYDDNVTLRNAIKTVSFKNVQLVSEWSDAHPDSKSIDSSMNDRYMNLIKETTGGSGDTCENESRIIKKIAKEITIGKI</sequence>